<dbReference type="Proteomes" id="UP001341840">
    <property type="component" value="Unassembled WGS sequence"/>
</dbReference>
<feature type="transmembrane region" description="Helical" evidence="8">
    <location>
        <begin position="131"/>
        <end position="151"/>
    </location>
</feature>
<dbReference type="NCBIfam" id="TIGR00946">
    <property type="entry name" value="2a69"/>
    <property type="match status" value="1"/>
</dbReference>
<dbReference type="Pfam" id="PF03547">
    <property type="entry name" value="Mem_trans"/>
    <property type="match status" value="1"/>
</dbReference>
<sequence length="528" mass="58320">MITGKDIYNVVAGIVPLYVAMFLGYGSVRWWNILTPEQCSGVNRFVSMFAAPFLAFKFIMANNPYEMNLKFLAGDTLQKVLVLVALYIWNLTRFGNLDTSVIIYALFSLPNTLVMGIPLLEAMYGKFSTSLMTQIVVLQSVIWNTILLILLEYRAGKILIQEKFSDNAAAISTVAVDPEVESLGGEMLQADADMGHDGRLRVVVRRSPSISSNSSTYKSCNFPSSSASSRASSVREINSFHSARETPLRNPSFGGSSPHIINLQNSLSNGIMLDEDLRRPKRWWWGGSSKNISRVSSVYTSDIIAGSSNVVDVPHQSSSSKEEHDESSEIKENSRNIHNGSQKKMENIEENGENKKKQMPSTSVMTKLIIIMVYRKLAWNPNTWASFVGIAWSLIQYRFHLKMPSIIEGSITIVSNTGLGMAMFSLGLFMALQPNIIACGKKWAAISLSVRFLGAPAVIAATSAPIGIRGDLLRVEIIQASLPQGIMPFVFAKEYNLYPDIFSTAVIFGMVVALPVTIVYYVLLGLFN</sequence>
<keyword evidence="6 8" id="KW-0472">Membrane</keyword>
<dbReference type="PANTHER" id="PTHR31752:SF4">
    <property type="entry name" value="AUXIN EFFLUX CARRIER COMPONENT 2"/>
    <property type="match status" value="1"/>
</dbReference>
<accession>A0ABU6QTL9</accession>
<keyword evidence="10" id="KW-0034">Amyloid</keyword>
<keyword evidence="10" id="KW-0640">Prion</keyword>
<feature type="transmembrane region" description="Helical" evidence="8">
    <location>
        <begin position="444"/>
        <end position="466"/>
    </location>
</feature>
<feature type="compositionally biased region" description="Basic and acidic residues" evidence="9">
    <location>
        <begin position="320"/>
        <end position="335"/>
    </location>
</feature>
<evidence type="ECO:0000256" key="3">
    <source>
        <dbReference type="ARBA" id="ARBA00022448"/>
    </source>
</evidence>
<evidence type="ECO:0000256" key="8">
    <source>
        <dbReference type="RuleBase" id="RU362108"/>
    </source>
</evidence>
<proteinExistence type="inferred from homology"/>
<keyword evidence="7 8" id="KW-0927">Auxin signaling pathway</keyword>
<evidence type="ECO:0000256" key="6">
    <source>
        <dbReference type="ARBA" id="ARBA00023136"/>
    </source>
</evidence>
<comment type="subcellular location">
    <subcellularLocation>
        <location evidence="1 8">Membrane</location>
        <topology evidence="1 8">Multi-pass membrane protein</topology>
    </subcellularLocation>
</comment>
<evidence type="ECO:0000256" key="7">
    <source>
        <dbReference type="ARBA" id="ARBA00023294"/>
    </source>
</evidence>
<comment type="caution">
    <text evidence="10">The sequence shown here is derived from an EMBL/GenBank/DDBJ whole genome shotgun (WGS) entry which is preliminary data.</text>
</comment>
<dbReference type="InterPro" id="IPR051107">
    <property type="entry name" value="Auxin_Efflux_Carrier"/>
</dbReference>
<keyword evidence="5 8" id="KW-1133">Transmembrane helix</keyword>
<dbReference type="PANTHER" id="PTHR31752">
    <property type="entry name" value="AUXIN EFFLUX CARRIER COMPONENT 1B-RELATED"/>
    <property type="match status" value="1"/>
</dbReference>
<gene>
    <name evidence="10" type="primary">PIN2_4</name>
    <name evidence="10" type="ORF">PIB30_088248</name>
</gene>
<evidence type="ECO:0000256" key="2">
    <source>
        <dbReference type="ARBA" id="ARBA00009177"/>
    </source>
</evidence>
<evidence type="ECO:0000256" key="9">
    <source>
        <dbReference type="SAM" id="MobiDB-lite"/>
    </source>
</evidence>
<organism evidence="10 11">
    <name type="scientific">Stylosanthes scabra</name>
    <dbReference type="NCBI Taxonomy" id="79078"/>
    <lineage>
        <taxon>Eukaryota</taxon>
        <taxon>Viridiplantae</taxon>
        <taxon>Streptophyta</taxon>
        <taxon>Embryophyta</taxon>
        <taxon>Tracheophyta</taxon>
        <taxon>Spermatophyta</taxon>
        <taxon>Magnoliopsida</taxon>
        <taxon>eudicotyledons</taxon>
        <taxon>Gunneridae</taxon>
        <taxon>Pentapetalae</taxon>
        <taxon>rosids</taxon>
        <taxon>fabids</taxon>
        <taxon>Fabales</taxon>
        <taxon>Fabaceae</taxon>
        <taxon>Papilionoideae</taxon>
        <taxon>50 kb inversion clade</taxon>
        <taxon>dalbergioids sensu lato</taxon>
        <taxon>Dalbergieae</taxon>
        <taxon>Pterocarpus clade</taxon>
        <taxon>Stylosanthes</taxon>
    </lineage>
</organism>
<dbReference type="EMBL" id="JASCZI010001592">
    <property type="protein sequence ID" value="MED6115223.1"/>
    <property type="molecule type" value="Genomic_DNA"/>
</dbReference>
<feature type="transmembrane region" description="Helical" evidence="8">
    <location>
        <begin position="6"/>
        <end position="25"/>
    </location>
</feature>
<feature type="transmembrane region" description="Helical" evidence="8">
    <location>
        <begin position="501"/>
        <end position="527"/>
    </location>
</feature>
<protein>
    <recommendedName>
        <fullName evidence="8">Auxin efflux carrier component</fullName>
    </recommendedName>
</protein>
<name>A0ABU6QTL9_9FABA</name>
<keyword evidence="4 8" id="KW-0812">Transmembrane</keyword>
<feature type="region of interest" description="Disordered" evidence="9">
    <location>
        <begin position="310"/>
        <end position="343"/>
    </location>
</feature>
<evidence type="ECO:0000256" key="5">
    <source>
        <dbReference type="ARBA" id="ARBA00022989"/>
    </source>
</evidence>
<evidence type="ECO:0000313" key="11">
    <source>
        <dbReference type="Proteomes" id="UP001341840"/>
    </source>
</evidence>
<feature type="transmembrane region" description="Helical" evidence="8">
    <location>
        <begin position="101"/>
        <end position="119"/>
    </location>
</feature>
<dbReference type="InterPro" id="IPR004776">
    <property type="entry name" value="Mem_transp_PIN-like"/>
</dbReference>
<evidence type="ECO:0000256" key="4">
    <source>
        <dbReference type="ARBA" id="ARBA00022692"/>
    </source>
</evidence>
<reference evidence="10 11" key="1">
    <citation type="journal article" date="2023" name="Plants (Basel)">
        <title>Bridging the Gap: Combining Genomics and Transcriptomics Approaches to Understand Stylosanthes scabra, an Orphan Legume from the Brazilian Caatinga.</title>
        <authorList>
            <person name="Ferreira-Neto J.R.C."/>
            <person name="da Silva M.D."/>
            <person name="Binneck E."/>
            <person name="de Melo N.F."/>
            <person name="da Silva R.H."/>
            <person name="de Melo A.L.T.M."/>
            <person name="Pandolfi V."/>
            <person name="Bustamante F.O."/>
            <person name="Brasileiro-Vidal A.C."/>
            <person name="Benko-Iseppon A.M."/>
        </authorList>
    </citation>
    <scope>NUCLEOTIDE SEQUENCE [LARGE SCALE GENOMIC DNA]</scope>
    <source>
        <tissue evidence="10">Leaves</tissue>
    </source>
</reference>
<keyword evidence="3 8" id="KW-0813">Transport</keyword>
<feature type="transmembrane region" description="Helical" evidence="8">
    <location>
        <begin position="411"/>
        <end position="432"/>
    </location>
</feature>
<evidence type="ECO:0000256" key="1">
    <source>
        <dbReference type="ARBA" id="ARBA00004141"/>
    </source>
</evidence>
<comment type="caution">
    <text evidence="8">Lacks conserved residue(s) required for the propagation of feature annotation.</text>
</comment>
<feature type="transmembrane region" description="Helical" evidence="8">
    <location>
        <begin position="377"/>
        <end position="399"/>
    </location>
</feature>
<feature type="transmembrane region" description="Helical" evidence="8">
    <location>
        <begin position="45"/>
        <end position="65"/>
    </location>
</feature>
<comment type="function">
    <text evidence="8">May act as a component of the auxin efflux carrier.</text>
</comment>
<comment type="similarity">
    <text evidence="2 8">Belongs to the auxin efflux carrier (TC 2.A.69.1) family.</text>
</comment>
<dbReference type="InterPro" id="IPR014024">
    <property type="entry name" value="Auxin_eff_plant"/>
</dbReference>
<evidence type="ECO:0000313" key="10">
    <source>
        <dbReference type="EMBL" id="MED6115223.1"/>
    </source>
</evidence>
<keyword evidence="11" id="KW-1185">Reference proteome</keyword>